<accession>A0ABU0VW12</accession>
<name>A0ABU0VW12_9RHOB</name>
<evidence type="ECO:0000256" key="1">
    <source>
        <dbReference type="SAM" id="MobiDB-lite"/>
    </source>
</evidence>
<organism evidence="2 3">
    <name type="scientific">Pseudogemmobacter lacusdianii</name>
    <dbReference type="NCBI Taxonomy" id="3069608"/>
    <lineage>
        <taxon>Bacteria</taxon>
        <taxon>Pseudomonadati</taxon>
        <taxon>Pseudomonadota</taxon>
        <taxon>Alphaproteobacteria</taxon>
        <taxon>Rhodobacterales</taxon>
        <taxon>Paracoccaceae</taxon>
        <taxon>Pseudogemmobacter</taxon>
    </lineage>
</organism>
<comment type="caution">
    <text evidence="2">The sequence shown here is derived from an EMBL/GenBank/DDBJ whole genome shotgun (WGS) entry which is preliminary data.</text>
</comment>
<evidence type="ECO:0000313" key="2">
    <source>
        <dbReference type="EMBL" id="MDQ2065909.1"/>
    </source>
</evidence>
<proteinExistence type="predicted"/>
<keyword evidence="3" id="KW-1185">Reference proteome</keyword>
<gene>
    <name evidence="2" type="ORF">Q9295_05970</name>
</gene>
<feature type="region of interest" description="Disordered" evidence="1">
    <location>
        <begin position="217"/>
        <end position="239"/>
    </location>
</feature>
<dbReference type="EMBL" id="JAVDBT010000004">
    <property type="protein sequence ID" value="MDQ2065909.1"/>
    <property type="molecule type" value="Genomic_DNA"/>
</dbReference>
<dbReference type="Gene3D" id="3.40.50.300">
    <property type="entry name" value="P-loop containing nucleotide triphosphate hydrolases"/>
    <property type="match status" value="1"/>
</dbReference>
<evidence type="ECO:0000313" key="3">
    <source>
        <dbReference type="Proteomes" id="UP001239680"/>
    </source>
</evidence>
<dbReference type="Proteomes" id="UP001239680">
    <property type="component" value="Unassembled WGS sequence"/>
</dbReference>
<sequence>MPRPDPNPFPPALAAPPLGAKVKASATLSEVFAAPGGEAAALGFVMARLEQAFQERAQIKGRAAAGSHKPAASDRTPKPLTPILWLQERMVWREAGRPYLPGLGPRPLLLMQLSRPADILIAAEEGLNCNVLAGVVAELRGNPSALSFTALKRLALRAEASGVPCWLIRQSAEPGLSAARERWRIAPLPSDANPDDPRAPGTARWKLELFRSRDARPGEWEARHERTGESDEGRAPDHLDLVAAIRDGTLAETGAATRRRGFG</sequence>
<reference evidence="2 3" key="1">
    <citation type="submission" date="2023-08" db="EMBL/GenBank/DDBJ databases">
        <title>Characterization of two Paracoccaceae strains isolated from Phycosphere and proposal of Xinfangfangia lacusdiani sp. nov.</title>
        <authorList>
            <person name="Deng Y."/>
            <person name="Zhang Y.Q."/>
        </authorList>
    </citation>
    <scope>NUCLEOTIDE SEQUENCE [LARGE SCALE GENOMIC DNA]</scope>
    <source>
        <strain evidence="2 3">CPCC 101601</strain>
    </source>
</reference>
<dbReference type="InterPro" id="IPR027417">
    <property type="entry name" value="P-loop_NTPase"/>
</dbReference>
<evidence type="ECO:0008006" key="4">
    <source>
        <dbReference type="Google" id="ProtNLM"/>
    </source>
</evidence>
<dbReference type="RefSeq" id="WP_306679591.1">
    <property type="nucleotide sequence ID" value="NZ_JAVDBT010000004.1"/>
</dbReference>
<protein>
    <recommendedName>
        <fullName evidence="4">Protein ImuA</fullName>
    </recommendedName>
</protein>